<evidence type="ECO:0000256" key="9">
    <source>
        <dbReference type="PROSITE-ProRule" id="PRU01373"/>
    </source>
</evidence>
<evidence type="ECO:0000313" key="11">
    <source>
        <dbReference type="EMBL" id="MDO6966440.1"/>
    </source>
</evidence>
<dbReference type="PANTHER" id="PTHR30582">
    <property type="entry name" value="L,D-TRANSPEPTIDASE"/>
    <property type="match status" value="1"/>
</dbReference>
<evidence type="ECO:0000256" key="7">
    <source>
        <dbReference type="ARBA" id="ARBA00022984"/>
    </source>
</evidence>
<feature type="active site" description="Nucleophile" evidence="9">
    <location>
        <position position="190"/>
    </location>
</feature>
<dbReference type="PROSITE" id="PS52029">
    <property type="entry name" value="LD_TPASE"/>
    <property type="match status" value="1"/>
</dbReference>
<dbReference type="CDD" id="cd16913">
    <property type="entry name" value="YkuD_like"/>
    <property type="match status" value="1"/>
</dbReference>
<evidence type="ECO:0000256" key="4">
    <source>
        <dbReference type="ARBA" id="ARBA00022679"/>
    </source>
</evidence>
<keyword evidence="3" id="KW-0328">Glycosyltransferase</keyword>
<evidence type="ECO:0000256" key="2">
    <source>
        <dbReference type="ARBA" id="ARBA00005992"/>
    </source>
</evidence>
<comment type="similarity">
    <text evidence="2">Belongs to the YkuD family.</text>
</comment>
<comment type="pathway">
    <text evidence="1 9">Cell wall biogenesis; peptidoglycan biosynthesis.</text>
</comment>
<dbReference type="RefSeq" id="WP_304378361.1">
    <property type="nucleotide sequence ID" value="NZ_JAUOZU010000017.1"/>
</dbReference>
<dbReference type="InterPro" id="IPR038063">
    <property type="entry name" value="Transpep_catalytic_dom"/>
</dbReference>
<keyword evidence="11" id="KW-0012">Acyltransferase</keyword>
<dbReference type="InterPro" id="IPR005490">
    <property type="entry name" value="LD_TPept_cat_dom"/>
</dbReference>
<sequence>MAGSGAAAMTLAGCATQNRAEIKPVVQSMPENPEAALLYAAKPDEQFPLPAIPYQKVPARFHRQMVVDPTGEAPGTLVVDTGGHFLYYTYPGGQAMRYGVGLGRAGFAWAGRGVIQYKRKWPRWTPPDEMIGRQPELAKYGSDMGGMPPGLDNPLGARALYIFQNGEDTLYRVHGSPEWWSIGKSVSSGCVRMINQDVVDLFDRVPNKTPILVTDLSARPAVVDEIVASPE</sequence>
<dbReference type="EC" id="2.3.2.-" evidence="11"/>
<dbReference type="Gene3D" id="2.40.440.10">
    <property type="entry name" value="L,D-transpeptidase catalytic domain-like"/>
    <property type="match status" value="1"/>
</dbReference>
<proteinExistence type="inferred from homology"/>
<evidence type="ECO:0000256" key="1">
    <source>
        <dbReference type="ARBA" id="ARBA00004752"/>
    </source>
</evidence>
<evidence type="ECO:0000259" key="10">
    <source>
        <dbReference type="PROSITE" id="PS52029"/>
    </source>
</evidence>
<evidence type="ECO:0000256" key="6">
    <source>
        <dbReference type="ARBA" id="ARBA00022960"/>
    </source>
</evidence>
<comment type="caution">
    <text evidence="11">The sequence shown here is derived from an EMBL/GenBank/DDBJ whole genome shotgun (WGS) entry which is preliminary data.</text>
</comment>
<keyword evidence="8 9" id="KW-0961">Cell wall biogenesis/degradation</keyword>
<gene>
    <name evidence="11" type="ORF">Q4481_21005</name>
</gene>
<dbReference type="GO" id="GO:0016746">
    <property type="term" value="F:acyltransferase activity"/>
    <property type="evidence" value="ECO:0007669"/>
    <property type="project" value="UniProtKB-KW"/>
</dbReference>
<protein>
    <submittedName>
        <fullName evidence="11">L,D-transpeptidase</fullName>
        <ecNumber evidence="11">2.3.2.-</ecNumber>
    </submittedName>
</protein>
<feature type="domain" description="L,D-TPase catalytic" evidence="10">
    <location>
        <begin position="75"/>
        <end position="214"/>
    </location>
</feature>
<dbReference type="Pfam" id="PF03734">
    <property type="entry name" value="YkuD"/>
    <property type="match status" value="1"/>
</dbReference>
<keyword evidence="6 9" id="KW-0133">Cell shape</keyword>
<name>A0ABT8YSH4_9HYPH</name>
<evidence type="ECO:0000256" key="5">
    <source>
        <dbReference type="ARBA" id="ARBA00022801"/>
    </source>
</evidence>
<reference evidence="11" key="1">
    <citation type="journal article" date="2015" name="Int. J. Syst. Evol. Microbiol.">
        <title>Rhizobium alvei sp. nov., isolated from a freshwater river.</title>
        <authorList>
            <person name="Sheu S.Y."/>
            <person name="Huang H.W."/>
            <person name="Young C.C."/>
            <person name="Chen W.M."/>
        </authorList>
    </citation>
    <scope>NUCLEOTIDE SEQUENCE</scope>
    <source>
        <strain evidence="11">TNR-22</strain>
    </source>
</reference>
<dbReference type="SUPFAM" id="SSF141523">
    <property type="entry name" value="L,D-transpeptidase catalytic domain-like"/>
    <property type="match status" value="1"/>
</dbReference>
<evidence type="ECO:0000256" key="8">
    <source>
        <dbReference type="ARBA" id="ARBA00023316"/>
    </source>
</evidence>
<keyword evidence="4 11" id="KW-0808">Transferase</keyword>
<accession>A0ABT8YSH4</accession>
<dbReference type="InterPro" id="IPR050979">
    <property type="entry name" value="LD-transpeptidase"/>
</dbReference>
<evidence type="ECO:0000313" key="12">
    <source>
        <dbReference type="Proteomes" id="UP001174932"/>
    </source>
</evidence>
<keyword evidence="12" id="KW-1185">Reference proteome</keyword>
<dbReference type="PANTHER" id="PTHR30582:SF24">
    <property type="entry name" value="L,D-TRANSPEPTIDASE ERFK_SRFK-RELATED"/>
    <property type="match status" value="1"/>
</dbReference>
<keyword evidence="7 9" id="KW-0573">Peptidoglycan synthesis</keyword>
<keyword evidence="5" id="KW-0378">Hydrolase</keyword>
<evidence type="ECO:0000256" key="3">
    <source>
        <dbReference type="ARBA" id="ARBA00022676"/>
    </source>
</evidence>
<feature type="active site" description="Proton donor/acceptor" evidence="9">
    <location>
        <position position="174"/>
    </location>
</feature>
<reference evidence="11" key="2">
    <citation type="submission" date="2023-07" db="EMBL/GenBank/DDBJ databases">
        <authorList>
            <person name="Shen H."/>
        </authorList>
    </citation>
    <scope>NUCLEOTIDE SEQUENCE</scope>
    <source>
        <strain evidence="11">TNR-22</strain>
    </source>
</reference>
<dbReference type="Proteomes" id="UP001174932">
    <property type="component" value="Unassembled WGS sequence"/>
</dbReference>
<organism evidence="11 12">
    <name type="scientific">Rhizobium alvei</name>
    <dbReference type="NCBI Taxonomy" id="1132659"/>
    <lineage>
        <taxon>Bacteria</taxon>
        <taxon>Pseudomonadati</taxon>
        <taxon>Pseudomonadota</taxon>
        <taxon>Alphaproteobacteria</taxon>
        <taxon>Hyphomicrobiales</taxon>
        <taxon>Rhizobiaceae</taxon>
        <taxon>Rhizobium/Agrobacterium group</taxon>
        <taxon>Rhizobium</taxon>
    </lineage>
</organism>
<dbReference type="EMBL" id="JAUOZU010000017">
    <property type="protein sequence ID" value="MDO6966440.1"/>
    <property type="molecule type" value="Genomic_DNA"/>
</dbReference>